<evidence type="ECO:0000313" key="2">
    <source>
        <dbReference type="EMBL" id="KOR75496.1"/>
    </source>
</evidence>
<evidence type="ECO:0000256" key="1">
    <source>
        <dbReference type="ARBA" id="ARBA00023121"/>
    </source>
</evidence>
<name>A0A0M1N012_9MOLU</name>
<dbReference type="Proteomes" id="UP000037386">
    <property type="component" value="Unassembled WGS sequence"/>
</dbReference>
<proteinExistence type="predicted"/>
<reference evidence="3" key="1">
    <citation type="submission" date="2015-05" db="EMBL/GenBank/DDBJ databases">
        <title>Draft genome sequence of 'Candidatus Phytoplasma Pruni' strain CX, a plant pathogenic bacterium.</title>
        <authorList>
            <person name="Lee I.-M."/>
            <person name="Bottner-Parker K.D."/>
            <person name="Shao J."/>
            <person name="Gundersen-Rindal D.E."/>
            <person name="Zhao Y."/>
            <person name="Davis R.E."/>
        </authorList>
    </citation>
    <scope>NUCLEOTIDE SEQUENCE [LARGE SCALE GENOMIC DNA]</scope>
    <source>
        <strain evidence="3">CX</strain>
    </source>
</reference>
<dbReference type="PATRIC" id="fig|479893.3.peg.334"/>
<dbReference type="SUPFAM" id="SSF82549">
    <property type="entry name" value="DAK1/DegV-like"/>
    <property type="match status" value="1"/>
</dbReference>
<dbReference type="InterPro" id="IPR043168">
    <property type="entry name" value="DegV_C"/>
</dbReference>
<dbReference type="NCBIfam" id="TIGR00762">
    <property type="entry name" value="DegV"/>
    <property type="match status" value="1"/>
</dbReference>
<dbReference type="RefSeq" id="WP_053521450.1">
    <property type="nucleotide sequence ID" value="NZ_LHCF01000006.1"/>
</dbReference>
<dbReference type="Pfam" id="PF02645">
    <property type="entry name" value="DegV"/>
    <property type="match status" value="1"/>
</dbReference>
<dbReference type="InterPro" id="IPR050270">
    <property type="entry name" value="DegV_domain_contain"/>
</dbReference>
<organism evidence="2 3">
    <name type="scientific">Candidatus Phytoplasma pruni</name>
    <dbReference type="NCBI Taxonomy" id="479893"/>
    <lineage>
        <taxon>Bacteria</taxon>
        <taxon>Bacillati</taxon>
        <taxon>Mycoplasmatota</taxon>
        <taxon>Mollicutes</taxon>
        <taxon>Acholeplasmatales</taxon>
        <taxon>Acholeplasmataceae</taxon>
        <taxon>Candidatus Phytoplasma</taxon>
        <taxon>16SrIII (X-disease group)</taxon>
    </lineage>
</organism>
<dbReference type="Gene3D" id="3.40.50.10170">
    <property type="match status" value="1"/>
</dbReference>
<evidence type="ECO:0000313" key="3">
    <source>
        <dbReference type="Proteomes" id="UP000037386"/>
    </source>
</evidence>
<dbReference type="PANTHER" id="PTHR33434">
    <property type="entry name" value="DEGV DOMAIN-CONTAINING PROTEIN DR_1986-RELATED"/>
    <property type="match status" value="1"/>
</dbReference>
<accession>A0A0M1N012</accession>
<dbReference type="GO" id="GO:0008289">
    <property type="term" value="F:lipid binding"/>
    <property type="evidence" value="ECO:0007669"/>
    <property type="project" value="UniProtKB-KW"/>
</dbReference>
<sequence>MNKRKLGIVVESTIGGDFGRSLFSDLSVVHMTIMHDNKVFSDKDFDNQKLLKLLHQGTKVTTSQPNPQAFVKAYQEQIDLGYEKILCLTLSKQFSGTHNSALKAKQILGDDRIIVIDTESVGPGTYFTLSRVHHYLNENVLTNEEIFEKVVVEQKKGSIFFSLDELKYLAANKKISKFKSFLGSLFKMKTILKMKQGFFSLEKNVRTWKSCFRYLLKYALQLKEEEGAVDIQIIYVENHVIVNEFIKEIENLNNPKVKLSVYGQMSPIVSTHLGSRAFGIYINKG</sequence>
<dbReference type="Gene3D" id="3.30.1180.10">
    <property type="match status" value="1"/>
</dbReference>
<dbReference type="PANTHER" id="PTHR33434:SF2">
    <property type="entry name" value="FATTY ACID-BINDING PROTEIN TM_1468"/>
    <property type="match status" value="1"/>
</dbReference>
<keyword evidence="1" id="KW-0446">Lipid-binding</keyword>
<dbReference type="PROSITE" id="PS51482">
    <property type="entry name" value="DEGV"/>
    <property type="match status" value="1"/>
</dbReference>
<dbReference type="AlphaFoldDB" id="A0A0M1N012"/>
<protein>
    <submittedName>
        <fullName evidence="2">DegV family protein</fullName>
    </submittedName>
</protein>
<comment type="caution">
    <text evidence="2">The sequence shown here is derived from an EMBL/GenBank/DDBJ whole genome shotgun (WGS) entry which is preliminary data.</text>
</comment>
<dbReference type="STRING" id="479893.CPX_001542"/>
<dbReference type="InterPro" id="IPR003797">
    <property type="entry name" value="DegV"/>
</dbReference>
<gene>
    <name evidence="2" type="primary">degV</name>
    <name evidence="2" type="ORF">CPX_001542</name>
</gene>
<dbReference type="EMBL" id="LHCF01000006">
    <property type="protein sequence ID" value="KOR75496.1"/>
    <property type="molecule type" value="Genomic_DNA"/>
</dbReference>